<evidence type="ECO:0000259" key="3">
    <source>
        <dbReference type="Pfam" id="PF00884"/>
    </source>
</evidence>
<dbReference type="PANTHER" id="PTHR42693:SF53">
    <property type="entry name" value="ENDO-4-O-SULFATASE"/>
    <property type="match status" value="1"/>
</dbReference>
<protein>
    <recommendedName>
        <fullName evidence="3">Sulfatase N-terminal domain-containing protein</fullName>
    </recommendedName>
</protein>
<dbReference type="PANTHER" id="PTHR42693">
    <property type="entry name" value="ARYLSULFATASE FAMILY MEMBER"/>
    <property type="match status" value="1"/>
</dbReference>
<dbReference type="Proteomes" id="UP000295157">
    <property type="component" value="Unassembled WGS sequence"/>
</dbReference>
<dbReference type="InterPro" id="IPR050738">
    <property type="entry name" value="Sulfatase"/>
</dbReference>
<evidence type="ECO:0000313" key="4">
    <source>
        <dbReference type="EMBL" id="TDB97735.1"/>
    </source>
</evidence>
<comment type="similarity">
    <text evidence="1">Belongs to the sulfatase family.</text>
</comment>
<evidence type="ECO:0000256" key="1">
    <source>
        <dbReference type="ARBA" id="ARBA00008779"/>
    </source>
</evidence>
<dbReference type="RefSeq" id="WP_132340741.1">
    <property type="nucleotide sequence ID" value="NZ_SMJZ01000257.1"/>
</dbReference>
<evidence type="ECO:0000313" key="5">
    <source>
        <dbReference type="Proteomes" id="UP000295157"/>
    </source>
</evidence>
<name>A0A4V2XI81_9ACTN</name>
<dbReference type="InterPro" id="IPR000917">
    <property type="entry name" value="Sulfatase_N"/>
</dbReference>
<gene>
    <name evidence="4" type="ORF">E1267_39515</name>
</gene>
<dbReference type="EMBL" id="SMJZ01000257">
    <property type="protein sequence ID" value="TDB97735.1"/>
    <property type="molecule type" value="Genomic_DNA"/>
</dbReference>
<keyword evidence="2" id="KW-0378">Hydrolase</keyword>
<keyword evidence="5" id="KW-1185">Reference proteome</keyword>
<dbReference type="Gene3D" id="3.40.720.10">
    <property type="entry name" value="Alkaline Phosphatase, subunit A"/>
    <property type="match status" value="1"/>
</dbReference>
<dbReference type="GO" id="GO:0004065">
    <property type="term" value="F:arylsulfatase activity"/>
    <property type="evidence" value="ECO:0007669"/>
    <property type="project" value="TreeGrafter"/>
</dbReference>
<dbReference type="InterPro" id="IPR006311">
    <property type="entry name" value="TAT_signal"/>
</dbReference>
<feature type="domain" description="Sulfatase N-terminal" evidence="3">
    <location>
        <begin position="41"/>
        <end position="335"/>
    </location>
</feature>
<dbReference type="PROSITE" id="PS51318">
    <property type="entry name" value="TAT"/>
    <property type="match status" value="1"/>
</dbReference>
<dbReference type="OrthoDB" id="9777306at2"/>
<evidence type="ECO:0000256" key="2">
    <source>
        <dbReference type="ARBA" id="ARBA00022801"/>
    </source>
</evidence>
<dbReference type="AlphaFoldDB" id="A0A4V2XI81"/>
<dbReference type="Pfam" id="PF00884">
    <property type="entry name" value="Sulfatase"/>
    <property type="match status" value="1"/>
</dbReference>
<sequence>MNTPLTRRTLLAGAGVGAVAAGLGVRPASSDTPRPRDTRPPNILLFTVDDMHGGSPGCFGGRADLTPNIDRLAGEGVAFHHAHVPIALCQPSRSAMMTGRFPHRNGAEGFEDIADGVPILNELLHPLSYLTGILGKVGHLGPPDRFAWDMSVRPDTQLGMGRNPADYARHATELFDRAKAEGRPFFLMANSEDPHRPFSGSDAEQQRFDKDELATIAEPSKVYGPDDAEVPGFLPDVPEIRQEVSQYMSSARRADDTLAAVLAALDASGLAGDTIVIFMSDNGMAVPFGKANVYEQCTRTPLIVRWPGVTGAGRVDDRHFVSTMDLFPTLCLAAGATVPEGLDGRDLTPLLQGGSQSGRDRINTVFHESSSDQRYDMRGIHDERWSYIWNAWSDGSLNYRAENMQGLTWPAMRDSTDPAIAARAQFYLLRVREELYDLANDPHALNNLADGGAPEALARGRAAMDAWMGSTGDPLHDQYREEIINA</sequence>
<accession>A0A4V2XI81</accession>
<comment type="caution">
    <text evidence="4">The sequence shown here is derived from an EMBL/GenBank/DDBJ whole genome shotgun (WGS) entry which is preliminary data.</text>
</comment>
<dbReference type="InterPro" id="IPR017850">
    <property type="entry name" value="Alkaline_phosphatase_core_sf"/>
</dbReference>
<dbReference type="CDD" id="cd16027">
    <property type="entry name" value="SGSH"/>
    <property type="match status" value="1"/>
</dbReference>
<reference evidence="4 5" key="1">
    <citation type="submission" date="2019-02" db="EMBL/GenBank/DDBJ databases">
        <title>Draft genome sequences of novel Actinobacteria.</title>
        <authorList>
            <person name="Sahin N."/>
            <person name="Ay H."/>
            <person name="Saygin H."/>
        </authorList>
    </citation>
    <scope>NUCLEOTIDE SEQUENCE [LARGE SCALE GENOMIC DNA]</scope>
    <source>
        <strain evidence="4 5">KC201</strain>
    </source>
</reference>
<proteinExistence type="inferred from homology"/>
<organism evidence="4 5">
    <name type="scientific">Nonomuraea longispora</name>
    <dbReference type="NCBI Taxonomy" id="1848320"/>
    <lineage>
        <taxon>Bacteria</taxon>
        <taxon>Bacillati</taxon>
        <taxon>Actinomycetota</taxon>
        <taxon>Actinomycetes</taxon>
        <taxon>Streptosporangiales</taxon>
        <taxon>Streptosporangiaceae</taxon>
        <taxon>Nonomuraea</taxon>
    </lineage>
</organism>
<dbReference type="SUPFAM" id="SSF53649">
    <property type="entry name" value="Alkaline phosphatase-like"/>
    <property type="match status" value="1"/>
</dbReference>